<protein>
    <submittedName>
        <fullName evidence="1">SipW-dependent-type signal peptide-containing protein</fullName>
    </submittedName>
</protein>
<dbReference type="NCBIfam" id="TIGR04088">
    <property type="entry name" value="cognate_SipW"/>
    <property type="match status" value="1"/>
</dbReference>
<dbReference type="EMBL" id="JASXSZ010000002">
    <property type="protein sequence ID" value="MDL9978993.1"/>
    <property type="molecule type" value="Genomic_DNA"/>
</dbReference>
<proteinExistence type="predicted"/>
<accession>A0ABT7MX13</accession>
<sequence>MASADDGRRRDRARRRRRLRWMRARALLAGGLVLGVGASITFAAWTDSEYATTTVASGRFGIVGAVNGGSTFTDHATTPGATLTFSPALTAVYPGSGAGFTTVQIRTAAVAAGGFDSVPGVVRMQTSTAATGNLASALVYAVRVVPSGSSCNEALFANATAPVIVPNATPLTTSVPTAPDMPQTLQAAGGSTVTFCVRIELPTTAPDTSQNGTASVVWLFAGATS</sequence>
<organism evidence="1 2">
    <name type="scientific">Microbacterium candidum</name>
    <dbReference type="NCBI Taxonomy" id="3041922"/>
    <lineage>
        <taxon>Bacteria</taxon>
        <taxon>Bacillati</taxon>
        <taxon>Actinomycetota</taxon>
        <taxon>Actinomycetes</taxon>
        <taxon>Micrococcales</taxon>
        <taxon>Microbacteriaceae</taxon>
        <taxon>Microbacterium</taxon>
    </lineage>
</organism>
<dbReference type="InterPro" id="IPR023833">
    <property type="entry name" value="Signal_pept_SipW-depend-type"/>
</dbReference>
<name>A0ABT7MX13_9MICO</name>
<evidence type="ECO:0000313" key="1">
    <source>
        <dbReference type="EMBL" id="MDL9978993.1"/>
    </source>
</evidence>
<gene>
    <name evidence="1" type="ORF">QSV35_06590</name>
</gene>
<dbReference type="Proteomes" id="UP001235064">
    <property type="component" value="Unassembled WGS sequence"/>
</dbReference>
<reference evidence="1 2" key="1">
    <citation type="submission" date="2023-06" db="EMBL/GenBank/DDBJ databases">
        <title>Microbacterium sp. nov., isolated from a waste landfill.</title>
        <authorList>
            <person name="Wen W."/>
        </authorList>
    </citation>
    <scope>NUCLEOTIDE SEQUENCE [LARGE SCALE GENOMIC DNA]</scope>
    <source>
        <strain evidence="1 2">ASV49</strain>
    </source>
</reference>
<comment type="caution">
    <text evidence="1">The sequence shown here is derived from an EMBL/GenBank/DDBJ whole genome shotgun (WGS) entry which is preliminary data.</text>
</comment>
<keyword evidence="2" id="KW-1185">Reference proteome</keyword>
<dbReference type="RefSeq" id="WP_286287870.1">
    <property type="nucleotide sequence ID" value="NZ_JASXSZ010000002.1"/>
</dbReference>
<evidence type="ECO:0000313" key="2">
    <source>
        <dbReference type="Proteomes" id="UP001235064"/>
    </source>
</evidence>